<accession>A0A955RI74</accession>
<dbReference type="AlphaFoldDB" id="A0A955RI74"/>
<proteinExistence type="predicted"/>
<comment type="caution">
    <text evidence="1">The sequence shown here is derived from an EMBL/GenBank/DDBJ whole genome shotgun (WGS) entry which is preliminary data.</text>
</comment>
<reference evidence="1" key="1">
    <citation type="submission" date="2020-04" db="EMBL/GenBank/DDBJ databases">
        <authorList>
            <person name="Zhang T."/>
        </authorList>
    </citation>
    <scope>NUCLEOTIDE SEQUENCE</scope>
    <source>
        <strain evidence="1">HKST-UBA10</strain>
    </source>
</reference>
<gene>
    <name evidence="1" type="ORF">KC660_03765</name>
</gene>
<feature type="non-terminal residue" evidence="1">
    <location>
        <position position="65"/>
    </location>
</feature>
<protein>
    <submittedName>
        <fullName evidence="1">Uncharacterized protein</fullName>
    </submittedName>
</protein>
<dbReference type="EMBL" id="JAGQLG010000150">
    <property type="protein sequence ID" value="MCA9382496.1"/>
    <property type="molecule type" value="Genomic_DNA"/>
</dbReference>
<name>A0A955RI74_9BACT</name>
<sequence length="65" mass="7705">MKVLFFDLLGVVFPDKFGGSRMNIKTFYDSLLYKPISFETFYERYHDYTLGRISNAEFWAGFQEG</sequence>
<evidence type="ECO:0000313" key="1">
    <source>
        <dbReference type="EMBL" id="MCA9382496.1"/>
    </source>
</evidence>
<dbReference type="Proteomes" id="UP000782843">
    <property type="component" value="Unassembled WGS sequence"/>
</dbReference>
<evidence type="ECO:0000313" key="2">
    <source>
        <dbReference type="Proteomes" id="UP000782843"/>
    </source>
</evidence>
<reference evidence="1" key="2">
    <citation type="journal article" date="2021" name="Microbiome">
        <title>Successional dynamics and alternative stable states in a saline activated sludge microbial community over 9 years.</title>
        <authorList>
            <person name="Wang Y."/>
            <person name="Ye J."/>
            <person name="Ju F."/>
            <person name="Liu L."/>
            <person name="Boyd J.A."/>
            <person name="Deng Y."/>
            <person name="Parks D.H."/>
            <person name="Jiang X."/>
            <person name="Yin X."/>
            <person name="Woodcroft B.J."/>
            <person name="Tyson G.W."/>
            <person name="Hugenholtz P."/>
            <person name="Polz M.F."/>
            <person name="Zhang T."/>
        </authorList>
    </citation>
    <scope>NUCLEOTIDE SEQUENCE</scope>
    <source>
        <strain evidence="1">HKST-UBA10</strain>
    </source>
</reference>
<organism evidence="1 2">
    <name type="scientific">Candidatus Dojkabacteria bacterium</name>
    <dbReference type="NCBI Taxonomy" id="2099670"/>
    <lineage>
        <taxon>Bacteria</taxon>
        <taxon>Candidatus Dojkabacteria</taxon>
    </lineage>
</organism>